<dbReference type="GO" id="GO:0003723">
    <property type="term" value="F:RNA binding"/>
    <property type="evidence" value="ECO:0007669"/>
    <property type="project" value="InterPro"/>
</dbReference>
<keyword evidence="2" id="KW-1185">Reference proteome</keyword>
<reference evidence="1" key="1">
    <citation type="submission" date="2022-05" db="EMBL/GenBank/DDBJ databases">
        <title>The Musa troglodytarum L. genome provides insights into the mechanism of non-climacteric behaviour and enrichment of carotenoids.</title>
        <authorList>
            <person name="Wang J."/>
        </authorList>
    </citation>
    <scope>NUCLEOTIDE SEQUENCE</scope>
    <source>
        <tissue evidence="1">Leaf</tissue>
    </source>
</reference>
<dbReference type="EMBL" id="CP097503">
    <property type="protein sequence ID" value="URD77168.1"/>
    <property type="molecule type" value="Genomic_DNA"/>
</dbReference>
<organism evidence="1 2">
    <name type="scientific">Musa troglodytarum</name>
    <name type="common">fe'i banana</name>
    <dbReference type="NCBI Taxonomy" id="320322"/>
    <lineage>
        <taxon>Eukaryota</taxon>
        <taxon>Viridiplantae</taxon>
        <taxon>Streptophyta</taxon>
        <taxon>Embryophyta</taxon>
        <taxon>Tracheophyta</taxon>
        <taxon>Spermatophyta</taxon>
        <taxon>Magnoliopsida</taxon>
        <taxon>Liliopsida</taxon>
        <taxon>Zingiberales</taxon>
        <taxon>Musaceae</taxon>
        <taxon>Musa</taxon>
    </lineage>
</organism>
<dbReference type="PANTHER" id="PTHR47926">
    <property type="entry name" value="PENTATRICOPEPTIDE REPEAT-CONTAINING PROTEIN"/>
    <property type="match status" value="1"/>
</dbReference>
<dbReference type="OrthoDB" id="768257at2759"/>
<feature type="non-terminal residue" evidence="1">
    <location>
        <position position="1"/>
    </location>
</feature>
<protein>
    <submittedName>
        <fullName evidence="1">PPR repeat</fullName>
    </submittedName>
</protein>
<evidence type="ECO:0000313" key="2">
    <source>
        <dbReference type="Proteomes" id="UP001055439"/>
    </source>
</evidence>
<evidence type="ECO:0000313" key="1">
    <source>
        <dbReference type="EMBL" id="URD77168.1"/>
    </source>
</evidence>
<dbReference type="Proteomes" id="UP001055439">
    <property type="component" value="Chromosome 10"/>
</dbReference>
<name>A0A9E7EHM6_9LILI</name>
<dbReference type="InterPro" id="IPR046848">
    <property type="entry name" value="E_motif"/>
</dbReference>
<accession>A0A9E7EHM6</accession>
<dbReference type="AlphaFoldDB" id="A0A9E7EHM6"/>
<dbReference type="Pfam" id="PF20431">
    <property type="entry name" value="E_motif"/>
    <property type="match status" value="1"/>
</dbReference>
<sequence>ELLLKAPLPSTAATWAALVGACQVYENTEIGERAAKKLLEMGTDNPGHYVLIANLYAAAGCWDELARVRTMIRDLCVRKSPVLAWANLGNGFHPFLARDRSNPLAPEIFEVSDTLNGQMSDPSITFGHPLKCLEDFAFEWMVIMLTHWTFCFPECFKLLWCHDPEGGLYGLVDWTILRCAEPVFHVMAPTGFNAETFGVIQRRDGLQLGYFNGPWIARIFLVTVAIWWSLSEIARLHLFKRTALLQHCMAEKRESGTPRQVRNRDHRFFDEAKNGGKAKKVNRYTNAMIDKRLLRRLHWLVSSVHFVFY</sequence>
<dbReference type="PANTHER" id="PTHR47926:SF375">
    <property type="entry name" value="PENTATRICOPEPTIDE REPEAT-CONTAINING PROTEIN"/>
    <property type="match status" value="1"/>
</dbReference>
<gene>
    <name evidence="1" type="ORF">MUK42_05727</name>
</gene>
<proteinExistence type="predicted"/>
<dbReference type="InterPro" id="IPR046960">
    <property type="entry name" value="PPR_At4g14850-like_plant"/>
</dbReference>
<dbReference type="GO" id="GO:0009451">
    <property type="term" value="P:RNA modification"/>
    <property type="evidence" value="ECO:0007669"/>
    <property type="project" value="InterPro"/>
</dbReference>